<keyword evidence="12" id="KW-1185">Reference proteome</keyword>
<evidence type="ECO:0000256" key="2">
    <source>
        <dbReference type="ARBA" id="ARBA00002764"/>
    </source>
</evidence>
<evidence type="ECO:0000313" key="12">
    <source>
        <dbReference type="Proteomes" id="UP000245252"/>
    </source>
</evidence>
<comment type="caution">
    <text evidence="11">The sequence shown here is derived from an EMBL/GenBank/DDBJ whole genome shotgun (WGS) entry which is preliminary data.</text>
</comment>
<proteinExistence type="inferred from homology"/>
<evidence type="ECO:0000256" key="3">
    <source>
        <dbReference type="ARBA" id="ARBA00004964"/>
    </source>
</evidence>
<dbReference type="HAMAP" id="MF_00484">
    <property type="entry name" value="Glycogen_synth"/>
    <property type="match status" value="1"/>
</dbReference>
<dbReference type="Pfam" id="PF00534">
    <property type="entry name" value="Glycos_transf_1"/>
    <property type="match status" value="1"/>
</dbReference>
<organism evidence="11 12">
    <name type="scientific">Metarhizobium album</name>
    <dbReference type="NCBI Taxonomy" id="2182425"/>
    <lineage>
        <taxon>Bacteria</taxon>
        <taxon>Pseudomonadati</taxon>
        <taxon>Pseudomonadota</taxon>
        <taxon>Alphaproteobacteria</taxon>
        <taxon>Hyphomicrobiales</taxon>
        <taxon>Rhizobiaceae</taxon>
        <taxon>Metarhizobium</taxon>
    </lineage>
</organism>
<dbReference type="GO" id="GO:0005978">
    <property type="term" value="P:glycogen biosynthetic process"/>
    <property type="evidence" value="ECO:0007669"/>
    <property type="project" value="UniProtKB-UniRule"/>
</dbReference>
<dbReference type="PANTHER" id="PTHR45825:SF11">
    <property type="entry name" value="ALPHA AMYLASE DOMAIN-CONTAINING PROTEIN"/>
    <property type="match status" value="1"/>
</dbReference>
<dbReference type="GO" id="GO:0004373">
    <property type="term" value="F:alpha-1,4-glucan glucosyltransferase (UDP-glucose donor) activity"/>
    <property type="evidence" value="ECO:0007669"/>
    <property type="project" value="InterPro"/>
</dbReference>
<dbReference type="Proteomes" id="UP000245252">
    <property type="component" value="Unassembled WGS sequence"/>
</dbReference>
<keyword evidence="5 8" id="KW-0328">Glycosyltransferase</keyword>
<dbReference type="RefSeq" id="WP_109457468.1">
    <property type="nucleotide sequence ID" value="NZ_QFBC01000002.1"/>
</dbReference>
<dbReference type="InterPro" id="IPR001296">
    <property type="entry name" value="Glyco_trans_1"/>
</dbReference>
<dbReference type="CDD" id="cd03791">
    <property type="entry name" value="GT5_Glycogen_synthase_DULL1-like"/>
    <property type="match status" value="1"/>
</dbReference>
<evidence type="ECO:0000256" key="4">
    <source>
        <dbReference type="ARBA" id="ARBA00010281"/>
    </source>
</evidence>
<dbReference type="UniPathway" id="UPA00164"/>
<dbReference type="GO" id="GO:0005829">
    <property type="term" value="C:cytosol"/>
    <property type="evidence" value="ECO:0007669"/>
    <property type="project" value="TreeGrafter"/>
</dbReference>
<comment type="function">
    <text evidence="2 8">Synthesizes alpha-1,4-glucan chains using ADP-glucose.</text>
</comment>
<evidence type="ECO:0000256" key="8">
    <source>
        <dbReference type="HAMAP-Rule" id="MF_00484"/>
    </source>
</evidence>
<evidence type="ECO:0000256" key="1">
    <source>
        <dbReference type="ARBA" id="ARBA00001478"/>
    </source>
</evidence>
<keyword evidence="7 8" id="KW-0320">Glycogen biosynthesis</keyword>
<comment type="catalytic activity">
    <reaction evidence="1 8">
        <text>[(1-&gt;4)-alpha-D-glucosyl](n) + ADP-alpha-D-glucose = [(1-&gt;4)-alpha-D-glucosyl](n+1) + ADP + H(+)</text>
        <dbReference type="Rhea" id="RHEA:18189"/>
        <dbReference type="Rhea" id="RHEA-COMP:9584"/>
        <dbReference type="Rhea" id="RHEA-COMP:9587"/>
        <dbReference type="ChEBI" id="CHEBI:15378"/>
        <dbReference type="ChEBI" id="CHEBI:15444"/>
        <dbReference type="ChEBI" id="CHEBI:57498"/>
        <dbReference type="ChEBI" id="CHEBI:456216"/>
        <dbReference type="EC" id="2.4.1.21"/>
    </reaction>
</comment>
<evidence type="ECO:0000256" key="6">
    <source>
        <dbReference type="ARBA" id="ARBA00022679"/>
    </source>
</evidence>
<dbReference type="InterPro" id="IPR013534">
    <property type="entry name" value="Starch_synth_cat_dom"/>
</dbReference>
<dbReference type="AlphaFoldDB" id="A0A2U2DVM9"/>
<feature type="domain" description="Glycosyl transferase family 1" evidence="9">
    <location>
        <begin position="287"/>
        <end position="422"/>
    </location>
</feature>
<protein>
    <recommendedName>
        <fullName evidence="8">Glycogen synthase</fullName>
        <ecNumber evidence="8">2.4.1.21</ecNumber>
    </recommendedName>
    <alternativeName>
        <fullName evidence="8">Starch [bacterial glycogen] synthase</fullName>
    </alternativeName>
</protein>
<accession>A0A2U2DVM9</accession>
<dbReference type="EC" id="2.4.1.21" evidence="8"/>
<dbReference type="NCBIfam" id="TIGR02095">
    <property type="entry name" value="glgA"/>
    <property type="match status" value="1"/>
</dbReference>
<comment type="pathway">
    <text evidence="3 8">Glycan biosynthesis; glycogen biosynthesis.</text>
</comment>
<reference evidence="11 12" key="1">
    <citation type="submission" date="2018-05" db="EMBL/GenBank/DDBJ databases">
        <title>The draft genome of strain NS-104.</title>
        <authorList>
            <person name="Hang P."/>
            <person name="Jiang J."/>
        </authorList>
    </citation>
    <scope>NUCLEOTIDE SEQUENCE [LARGE SCALE GENOMIC DNA]</scope>
    <source>
        <strain evidence="11 12">NS-104</strain>
    </source>
</reference>
<dbReference type="PANTHER" id="PTHR45825">
    <property type="entry name" value="GRANULE-BOUND STARCH SYNTHASE 1, CHLOROPLASTIC/AMYLOPLASTIC"/>
    <property type="match status" value="1"/>
</dbReference>
<evidence type="ECO:0000313" key="11">
    <source>
        <dbReference type="EMBL" id="PWE57364.1"/>
    </source>
</evidence>
<feature type="domain" description="Starch synthase catalytic" evidence="10">
    <location>
        <begin position="2"/>
        <end position="235"/>
    </location>
</feature>
<dbReference type="NCBIfam" id="NF001899">
    <property type="entry name" value="PRK00654.1-2"/>
    <property type="match status" value="1"/>
</dbReference>
<evidence type="ECO:0000256" key="5">
    <source>
        <dbReference type="ARBA" id="ARBA00022676"/>
    </source>
</evidence>
<evidence type="ECO:0000256" key="7">
    <source>
        <dbReference type="ARBA" id="ARBA00023056"/>
    </source>
</evidence>
<dbReference type="EMBL" id="QFBC01000002">
    <property type="protein sequence ID" value="PWE57364.1"/>
    <property type="molecule type" value="Genomic_DNA"/>
</dbReference>
<dbReference type="Pfam" id="PF08323">
    <property type="entry name" value="Glyco_transf_5"/>
    <property type="match status" value="1"/>
</dbReference>
<dbReference type="SUPFAM" id="SSF53756">
    <property type="entry name" value="UDP-Glycosyltransferase/glycogen phosphorylase"/>
    <property type="match status" value="1"/>
</dbReference>
<comment type="similarity">
    <text evidence="4 8">Belongs to the glycosyltransferase 1 family. Bacterial/plant glycogen synthase subfamily.</text>
</comment>
<evidence type="ECO:0000259" key="10">
    <source>
        <dbReference type="Pfam" id="PF08323"/>
    </source>
</evidence>
<evidence type="ECO:0000259" key="9">
    <source>
        <dbReference type="Pfam" id="PF00534"/>
    </source>
</evidence>
<feature type="binding site" evidence="8">
    <location>
        <position position="15"/>
    </location>
    <ligand>
        <name>ADP-alpha-D-glucose</name>
        <dbReference type="ChEBI" id="CHEBI:57498"/>
    </ligand>
</feature>
<dbReference type="Gene3D" id="3.40.50.2000">
    <property type="entry name" value="Glycogen Phosphorylase B"/>
    <property type="match status" value="2"/>
</dbReference>
<name>A0A2U2DVM9_9HYPH</name>
<dbReference type="GO" id="GO:0009011">
    <property type="term" value="F:alpha-1,4-glucan glucosyltransferase (ADP-glucose donor) activity"/>
    <property type="evidence" value="ECO:0007669"/>
    <property type="project" value="UniProtKB-UniRule"/>
</dbReference>
<sequence length="480" mass="51661">MHVLAVASEIYPLVKTGGLADVTGALPLALKARGISTKTLIPGYPAVMAAVGNTVLRAEFDDLLGVRARVLEADYKGLSLLILDAPELFDRAGGPYLDTNGLDYPDNWRRFAALSRAGAEIASGALPGWQPDLVHVHDWQAAMTPVYMRYGFSPELPSALTVHNIAFQGQFSPEIFGQLDLPAHAFSIEGVEYYGDIGFLKGGLQTSHAITTVSPSYAEEILTPDFGMGLEGVIAARADYLHGIVNGIDTQIWNPETDPLIAAGYTATTLAKRAVNRRAIVSHFSLAEDDGPIFCVVSRLTWQKGMDLVAEAADEIVAQGGKLAILGSGDPDLERSLLAATYRHPGRIGMTIGYNEALSHQMQAGADAILIPSRFEPCGLTQLYGLRYGCVPIVGRTGGLADTVIDANEAAINNHAATGIQFSPIDVAGLRQALRRAFRLYYDQKLWTQLQKQGMKSEVSWEKSAERYAALYSSLVAKGI</sequence>
<dbReference type="OrthoDB" id="9808590at2"/>
<gene>
    <name evidence="8" type="primary">glgA</name>
    <name evidence="11" type="ORF">DEM27_06950</name>
</gene>
<keyword evidence="6 8" id="KW-0808">Transferase</keyword>
<dbReference type="InterPro" id="IPR011835">
    <property type="entry name" value="GS/SS"/>
</dbReference>